<keyword evidence="9" id="KW-1185">Reference proteome</keyword>
<dbReference type="Proteomes" id="UP000694551">
    <property type="component" value="Unplaced"/>
</dbReference>
<dbReference type="InterPro" id="IPR036179">
    <property type="entry name" value="Ig-like_dom_sf"/>
</dbReference>
<dbReference type="GO" id="GO:0042605">
    <property type="term" value="F:peptide antigen binding"/>
    <property type="evidence" value="ECO:0007669"/>
    <property type="project" value="TreeGrafter"/>
</dbReference>
<dbReference type="InterPro" id="IPR013106">
    <property type="entry name" value="Ig_V-set"/>
</dbReference>
<evidence type="ECO:0000256" key="4">
    <source>
        <dbReference type="ARBA" id="ARBA00023170"/>
    </source>
</evidence>
<evidence type="ECO:0000313" key="8">
    <source>
        <dbReference type="Ensembl" id="ENSSOCP00000008623.1"/>
    </source>
</evidence>
<reference evidence="8" key="1">
    <citation type="submission" date="2025-08" db="UniProtKB">
        <authorList>
            <consortium name="Ensembl"/>
        </authorList>
    </citation>
    <scope>IDENTIFICATION</scope>
</reference>
<keyword evidence="5" id="KW-0393">Immunoglobulin domain</keyword>
<dbReference type="SUPFAM" id="SSF48726">
    <property type="entry name" value="Immunoglobulin"/>
    <property type="match status" value="1"/>
</dbReference>
<evidence type="ECO:0000256" key="6">
    <source>
        <dbReference type="ARBA" id="ARBA00043266"/>
    </source>
</evidence>
<accession>A0A8D0F178</accession>
<dbReference type="PANTHER" id="PTHR19343">
    <property type="entry name" value="T CELL RECEPTOR ALPHA VARIABLE 1-2"/>
    <property type="match status" value="1"/>
</dbReference>
<name>A0A8D0F178_STROC</name>
<keyword evidence="4" id="KW-0675">Receptor</keyword>
<keyword evidence="2" id="KW-0391">Immunity</keyword>
<keyword evidence="1" id="KW-0732">Signal</keyword>
<dbReference type="InterPro" id="IPR051006">
    <property type="entry name" value="TCR_variable_domain"/>
</dbReference>
<reference evidence="8" key="2">
    <citation type="submission" date="2025-09" db="UniProtKB">
        <authorList>
            <consortium name="Ensembl"/>
        </authorList>
    </citation>
    <scope>IDENTIFICATION</scope>
</reference>
<evidence type="ECO:0000256" key="3">
    <source>
        <dbReference type="ARBA" id="ARBA00023130"/>
    </source>
</evidence>
<dbReference type="AlphaFoldDB" id="A0A8D0F178"/>
<evidence type="ECO:0000313" key="9">
    <source>
        <dbReference type="Proteomes" id="UP000694551"/>
    </source>
</evidence>
<dbReference type="GO" id="GO:0002250">
    <property type="term" value="P:adaptive immune response"/>
    <property type="evidence" value="ECO:0007669"/>
    <property type="project" value="UniProtKB-KW"/>
</dbReference>
<dbReference type="PANTHER" id="PTHR19343:SF26">
    <property type="entry name" value="T CELL RECEPTOR ALPHA VARIABLE 1-1"/>
    <property type="match status" value="1"/>
</dbReference>
<evidence type="ECO:0000256" key="1">
    <source>
        <dbReference type="ARBA" id="ARBA00022729"/>
    </source>
</evidence>
<protein>
    <recommendedName>
        <fullName evidence="7">Immunoglobulin V-set domain-containing protein</fullName>
    </recommendedName>
</protein>
<dbReference type="GO" id="GO:0042101">
    <property type="term" value="C:T cell receptor complex"/>
    <property type="evidence" value="ECO:0007669"/>
    <property type="project" value="UniProtKB-KW"/>
</dbReference>
<dbReference type="Pfam" id="PF07686">
    <property type="entry name" value="V-set"/>
    <property type="match status" value="1"/>
</dbReference>
<evidence type="ECO:0000256" key="5">
    <source>
        <dbReference type="ARBA" id="ARBA00023319"/>
    </source>
</evidence>
<evidence type="ECO:0000256" key="2">
    <source>
        <dbReference type="ARBA" id="ARBA00022859"/>
    </source>
</evidence>
<feature type="domain" description="Immunoglobulin V-set" evidence="7">
    <location>
        <begin position="36"/>
        <end position="120"/>
    </location>
</feature>
<evidence type="ECO:0000259" key="7">
    <source>
        <dbReference type="Pfam" id="PF07686"/>
    </source>
</evidence>
<proteinExistence type="predicted"/>
<dbReference type="Ensembl" id="ENSSOCT00000008844.1">
    <property type="protein sequence ID" value="ENSSOCP00000008623.1"/>
    <property type="gene ID" value="ENSSOCG00000006572.1"/>
</dbReference>
<organism evidence="8 9">
    <name type="scientific">Strix occidentalis caurina</name>
    <name type="common">northern spotted owl</name>
    <dbReference type="NCBI Taxonomy" id="311401"/>
    <lineage>
        <taxon>Eukaryota</taxon>
        <taxon>Metazoa</taxon>
        <taxon>Chordata</taxon>
        <taxon>Craniata</taxon>
        <taxon>Vertebrata</taxon>
        <taxon>Euteleostomi</taxon>
        <taxon>Archelosauria</taxon>
        <taxon>Archosauria</taxon>
        <taxon>Dinosauria</taxon>
        <taxon>Saurischia</taxon>
        <taxon>Theropoda</taxon>
        <taxon>Coelurosauria</taxon>
        <taxon>Aves</taxon>
        <taxon>Neognathae</taxon>
        <taxon>Neoaves</taxon>
        <taxon>Telluraves</taxon>
        <taxon>Strigiformes</taxon>
        <taxon>Strigidae</taxon>
        <taxon>Strix</taxon>
    </lineage>
</organism>
<keyword evidence="3" id="KW-1064">Adaptive immunity</keyword>
<sequence length="185" mass="20463">MFLQGKGEGAFSSRVLYPFLVCLHEPLPAETVTQQEGQVTVKHRDPFHTNCTYQISNLGGLFWYQQRKAQAPRLLSYQAAAGPRHSGRLTTLLNTTGKYSVLQLEEVEVSDSALYLCVVGVTLVQGVSLTVQEARGGRGCVCLCFPWAPRDLQVKIFFQEGTVSVSTCSGMCPSEVRVQRKMESK</sequence>
<dbReference type="Gene3D" id="2.60.40.10">
    <property type="entry name" value="Immunoglobulins"/>
    <property type="match status" value="1"/>
</dbReference>
<dbReference type="InterPro" id="IPR013783">
    <property type="entry name" value="Ig-like_fold"/>
</dbReference>
<keyword evidence="6" id="KW-1279">T cell receptor</keyword>